<evidence type="ECO:0000313" key="3">
    <source>
        <dbReference type="EMBL" id="PPQ94457.1"/>
    </source>
</evidence>
<feature type="domain" description="DUF6533" evidence="2">
    <location>
        <begin position="47"/>
        <end position="90"/>
    </location>
</feature>
<keyword evidence="1" id="KW-0472">Membrane</keyword>
<evidence type="ECO:0000259" key="2">
    <source>
        <dbReference type="Pfam" id="PF20151"/>
    </source>
</evidence>
<organism evidence="3 4">
    <name type="scientific">Psilocybe cyanescens</name>
    <dbReference type="NCBI Taxonomy" id="93625"/>
    <lineage>
        <taxon>Eukaryota</taxon>
        <taxon>Fungi</taxon>
        <taxon>Dikarya</taxon>
        <taxon>Basidiomycota</taxon>
        <taxon>Agaricomycotina</taxon>
        <taxon>Agaricomycetes</taxon>
        <taxon>Agaricomycetidae</taxon>
        <taxon>Agaricales</taxon>
        <taxon>Agaricineae</taxon>
        <taxon>Strophariaceae</taxon>
        <taxon>Psilocybe</taxon>
    </lineage>
</organism>
<protein>
    <recommendedName>
        <fullName evidence="2">DUF6533 domain-containing protein</fullName>
    </recommendedName>
</protein>
<comment type="caution">
    <text evidence="3">The sequence shown here is derived from an EMBL/GenBank/DDBJ whole genome shotgun (WGS) entry which is preliminary data.</text>
</comment>
<keyword evidence="1" id="KW-0812">Transmembrane</keyword>
<keyword evidence="4" id="KW-1185">Reference proteome</keyword>
<dbReference type="EMBL" id="NHYD01000343">
    <property type="protein sequence ID" value="PPQ94457.1"/>
    <property type="molecule type" value="Genomic_DNA"/>
</dbReference>
<feature type="transmembrane region" description="Helical" evidence="1">
    <location>
        <begin position="140"/>
        <end position="161"/>
    </location>
</feature>
<sequence>MFNFAIGFDVDLPILYFIATFCFQDGAGKAYANSEYNFNYTWIACGTVVAITVLAYDWALTLDMEINLVWKKKWNVIKGIYLFQRYIVIFDSIAQFYRQVGSEMTDTKCNRLKAPVMDFPAPPYEGYRGCFPLRGSPYIIWWWAALLTRCLHSMLASRALLQMRQQLQRPATATDLFPSAVQFEINAETIALSEATRQPRNSDRITTETP</sequence>
<dbReference type="InParanoid" id="A0A409XUT2"/>
<keyword evidence="1" id="KW-1133">Transmembrane helix</keyword>
<evidence type="ECO:0000256" key="1">
    <source>
        <dbReference type="SAM" id="Phobius"/>
    </source>
</evidence>
<name>A0A409XUT2_PSICY</name>
<proteinExistence type="predicted"/>
<accession>A0A409XUT2</accession>
<dbReference type="Pfam" id="PF20151">
    <property type="entry name" value="DUF6533"/>
    <property type="match status" value="1"/>
</dbReference>
<reference evidence="3 4" key="1">
    <citation type="journal article" date="2018" name="Evol. Lett.">
        <title>Horizontal gene cluster transfer increased hallucinogenic mushroom diversity.</title>
        <authorList>
            <person name="Reynolds H.T."/>
            <person name="Vijayakumar V."/>
            <person name="Gluck-Thaler E."/>
            <person name="Korotkin H.B."/>
            <person name="Matheny P.B."/>
            <person name="Slot J.C."/>
        </authorList>
    </citation>
    <scope>NUCLEOTIDE SEQUENCE [LARGE SCALE GENOMIC DNA]</scope>
    <source>
        <strain evidence="3 4">2631</strain>
    </source>
</reference>
<dbReference type="Proteomes" id="UP000283269">
    <property type="component" value="Unassembled WGS sequence"/>
</dbReference>
<evidence type="ECO:0000313" key="4">
    <source>
        <dbReference type="Proteomes" id="UP000283269"/>
    </source>
</evidence>
<dbReference type="InterPro" id="IPR045340">
    <property type="entry name" value="DUF6533"/>
</dbReference>
<gene>
    <name evidence="3" type="ORF">CVT25_002548</name>
</gene>
<dbReference type="OrthoDB" id="2638860at2759"/>
<dbReference type="AlphaFoldDB" id="A0A409XUT2"/>
<feature type="transmembrane region" description="Helical" evidence="1">
    <location>
        <begin position="40"/>
        <end position="59"/>
    </location>
</feature>